<reference evidence="10 11" key="1">
    <citation type="journal article" date="2023" name="Plants (Basel)">
        <title>Bridging the Gap: Combining Genomics and Transcriptomics Approaches to Understand Stylosanthes scabra, an Orphan Legume from the Brazilian Caatinga.</title>
        <authorList>
            <person name="Ferreira-Neto J.R.C."/>
            <person name="da Silva M.D."/>
            <person name="Binneck E."/>
            <person name="de Melo N.F."/>
            <person name="da Silva R.H."/>
            <person name="de Melo A.L.T.M."/>
            <person name="Pandolfi V."/>
            <person name="Bustamante F.O."/>
            <person name="Brasileiro-Vidal A.C."/>
            <person name="Benko-Iseppon A.M."/>
        </authorList>
    </citation>
    <scope>NUCLEOTIDE SEQUENCE [LARGE SCALE GENOMIC DNA]</scope>
    <source>
        <tissue evidence="10">Leaves</tissue>
    </source>
</reference>
<evidence type="ECO:0008006" key="12">
    <source>
        <dbReference type="Google" id="ProtNLM"/>
    </source>
</evidence>
<feature type="transmembrane region" description="Helical" evidence="9">
    <location>
        <begin position="136"/>
        <end position="158"/>
    </location>
</feature>
<evidence type="ECO:0000256" key="5">
    <source>
        <dbReference type="ARBA" id="ARBA00022692"/>
    </source>
</evidence>
<feature type="compositionally biased region" description="Acidic residues" evidence="8">
    <location>
        <begin position="71"/>
        <end position="82"/>
    </location>
</feature>
<evidence type="ECO:0000256" key="1">
    <source>
        <dbReference type="ARBA" id="ARBA00004429"/>
    </source>
</evidence>
<dbReference type="Pfam" id="PF03222">
    <property type="entry name" value="Trp_Tyr_perm"/>
    <property type="match status" value="1"/>
</dbReference>
<keyword evidence="2" id="KW-0813">Transport</keyword>
<evidence type="ECO:0000256" key="9">
    <source>
        <dbReference type="SAM" id="Phobius"/>
    </source>
</evidence>
<gene>
    <name evidence="10" type="ORF">PIB30_063797</name>
</gene>
<feature type="transmembrane region" description="Helical" evidence="9">
    <location>
        <begin position="195"/>
        <end position="218"/>
    </location>
</feature>
<evidence type="ECO:0000256" key="3">
    <source>
        <dbReference type="ARBA" id="ARBA00022475"/>
    </source>
</evidence>
<sequence>MFSSSRAPFFQVPTLLNKPRKQQHHQLQWKPYHPIHQTNLQQSLFSSVHIPSHLRGNLHKCFLQKQTQSTQEEEEEEEEEEQQQQQFEFERLFSNLNQATLKREPGSLSSAILLVAGTTVGAGILAIPAVTQESGFLASAVTCIACWIFMVSTGLLIAEVNVKTMCELGSGGVSLVSMAKRTLGTTGVQISSQRFIGAVNGVLVIGLIGSFAALVAVASGDLHLDALLKVNFQAAPASIPIIALSFVYQVTSPTCCCSTMDKV</sequence>
<organism evidence="10 11">
    <name type="scientific">Stylosanthes scabra</name>
    <dbReference type="NCBI Taxonomy" id="79078"/>
    <lineage>
        <taxon>Eukaryota</taxon>
        <taxon>Viridiplantae</taxon>
        <taxon>Streptophyta</taxon>
        <taxon>Embryophyta</taxon>
        <taxon>Tracheophyta</taxon>
        <taxon>Spermatophyta</taxon>
        <taxon>Magnoliopsida</taxon>
        <taxon>eudicotyledons</taxon>
        <taxon>Gunneridae</taxon>
        <taxon>Pentapetalae</taxon>
        <taxon>rosids</taxon>
        <taxon>fabids</taxon>
        <taxon>Fabales</taxon>
        <taxon>Fabaceae</taxon>
        <taxon>Papilionoideae</taxon>
        <taxon>50 kb inversion clade</taxon>
        <taxon>dalbergioids sensu lato</taxon>
        <taxon>Dalbergieae</taxon>
        <taxon>Pterocarpus clade</taxon>
        <taxon>Stylosanthes</taxon>
    </lineage>
</organism>
<keyword evidence="3" id="KW-1003">Cell membrane</keyword>
<keyword evidence="6 9" id="KW-1133">Transmembrane helix</keyword>
<accession>A0ABU6UPI7</accession>
<dbReference type="Proteomes" id="UP001341840">
    <property type="component" value="Unassembled WGS sequence"/>
</dbReference>
<evidence type="ECO:0000256" key="4">
    <source>
        <dbReference type="ARBA" id="ARBA00022519"/>
    </source>
</evidence>
<comment type="caution">
    <text evidence="10">The sequence shown here is derived from an EMBL/GenBank/DDBJ whole genome shotgun (WGS) entry which is preliminary data.</text>
</comment>
<dbReference type="EMBL" id="JASCZI010121441">
    <property type="protein sequence ID" value="MED6161758.1"/>
    <property type="molecule type" value="Genomic_DNA"/>
</dbReference>
<evidence type="ECO:0000313" key="10">
    <source>
        <dbReference type="EMBL" id="MED6161758.1"/>
    </source>
</evidence>
<comment type="subcellular location">
    <subcellularLocation>
        <location evidence="1">Cell inner membrane</location>
        <topology evidence="1">Multi-pass membrane protein</topology>
    </subcellularLocation>
</comment>
<keyword evidence="7 9" id="KW-0472">Membrane</keyword>
<proteinExistence type="predicted"/>
<dbReference type="InterPro" id="IPR018227">
    <property type="entry name" value="Amino_acid_transport_2"/>
</dbReference>
<name>A0ABU6UPI7_9FABA</name>
<dbReference type="PANTHER" id="PTHR32195">
    <property type="entry name" value="OS07G0662800 PROTEIN"/>
    <property type="match status" value="1"/>
</dbReference>
<keyword evidence="4" id="KW-0997">Cell inner membrane</keyword>
<keyword evidence="5 9" id="KW-0812">Transmembrane</keyword>
<evidence type="ECO:0000256" key="2">
    <source>
        <dbReference type="ARBA" id="ARBA00022448"/>
    </source>
</evidence>
<protein>
    <recommendedName>
        <fullName evidence="12">Tryptophan/tyrosine permease</fullName>
    </recommendedName>
</protein>
<feature type="region of interest" description="Disordered" evidence="8">
    <location>
        <begin position="65"/>
        <end position="84"/>
    </location>
</feature>
<feature type="transmembrane region" description="Helical" evidence="9">
    <location>
        <begin position="111"/>
        <end position="130"/>
    </location>
</feature>
<keyword evidence="11" id="KW-1185">Reference proteome</keyword>
<dbReference type="PANTHER" id="PTHR32195:SF26">
    <property type="entry name" value="TRYPTOPHAN OR TYROSINE TRANSPORTER PROTEIN"/>
    <property type="match status" value="1"/>
</dbReference>
<evidence type="ECO:0000256" key="8">
    <source>
        <dbReference type="SAM" id="MobiDB-lite"/>
    </source>
</evidence>
<evidence type="ECO:0000313" key="11">
    <source>
        <dbReference type="Proteomes" id="UP001341840"/>
    </source>
</evidence>
<evidence type="ECO:0000256" key="6">
    <source>
        <dbReference type="ARBA" id="ARBA00022989"/>
    </source>
</evidence>
<evidence type="ECO:0000256" key="7">
    <source>
        <dbReference type="ARBA" id="ARBA00023136"/>
    </source>
</evidence>